<dbReference type="InterPro" id="IPR050300">
    <property type="entry name" value="GDXG_lipolytic_enzyme"/>
</dbReference>
<dbReference type="InterPro" id="IPR029058">
    <property type="entry name" value="AB_hydrolase_fold"/>
</dbReference>
<name>A0A4R7J3N8_9ACTN</name>
<keyword evidence="1" id="KW-0378">Hydrolase</keyword>
<accession>A0A4R7J3N8</accession>
<dbReference type="OrthoDB" id="3181909at2"/>
<comment type="caution">
    <text evidence="3">The sequence shown here is derived from an EMBL/GenBank/DDBJ whole genome shotgun (WGS) entry which is preliminary data.</text>
</comment>
<proteinExistence type="predicted"/>
<dbReference type="SUPFAM" id="SSF53474">
    <property type="entry name" value="alpha/beta-Hydrolases"/>
    <property type="match status" value="1"/>
</dbReference>
<evidence type="ECO:0000313" key="3">
    <source>
        <dbReference type="EMBL" id="TDT30959.1"/>
    </source>
</evidence>
<dbReference type="EMBL" id="SOAW01000002">
    <property type="protein sequence ID" value="TDT30959.1"/>
    <property type="molecule type" value="Genomic_DNA"/>
</dbReference>
<dbReference type="Proteomes" id="UP000295371">
    <property type="component" value="Unassembled WGS sequence"/>
</dbReference>
<gene>
    <name evidence="3" type="ORF">CLV29_2367</name>
</gene>
<feature type="domain" description="Alpha/beta hydrolase fold-3" evidence="2">
    <location>
        <begin position="139"/>
        <end position="340"/>
    </location>
</feature>
<sequence length="372" mass="40232">MNAEEAFAEAVGIAQQVQLPVPQPELVAPRSPARRAEWWERVRADRVRANATGVEVRQRLAPLLSALPGDHGGEPLPADRHRVNQSWHSLQVPVDAQWPTDGLAGAVIAPIDPEVPLPAFVRDRISLAECTPDEPRGTLINVHGGAWWTGDGAVRATLGVPQAISLAEFTGWRVLDLDVRLVPEHPYPLPVFDVLAAIDWVRQRHDGPVVLAGTSSGAHTVAVAALLAAHDHQRPIDGQLLIVPSLDLATLGPEHRRSEEARAARWAQLQAVFGLPEPELVRELVGVSPLANPVLIEPGFARALPPTMIAVGEYDETVVGGELYAALLAGSGVRIDCHEYVRGHTLITPGESRRMYTDIDNWLQTITGTTQG</sequence>
<keyword evidence="4" id="KW-1185">Reference proteome</keyword>
<dbReference type="GO" id="GO:0016787">
    <property type="term" value="F:hydrolase activity"/>
    <property type="evidence" value="ECO:0007669"/>
    <property type="project" value="UniProtKB-KW"/>
</dbReference>
<dbReference type="RefSeq" id="WP_133755292.1">
    <property type="nucleotide sequence ID" value="NZ_SOAW01000002.1"/>
</dbReference>
<protein>
    <submittedName>
        <fullName evidence="3">Acetyl esterase/lipase</fullName>
    </submittedName>
</protein>
<reference evidence="3 4" key="1">
    <citation type="submission" date="2019-03" db="EMBL/GenBank/DDBJ databases">
        <title>Genomic Encyclopedia of Archaeal and Bacterial Type Strains, Phase II (KMG-II): from individual species to whole genera.</title>
        <authorList>
            <person name="Goeker M."/>
        </authorList>
    </citation>
    <scope>NUCLEOTIDE SEQUENCE [LARGE SCALE GENOMIC DNA]</scope>
    <source>
        <strain evidence="3 4">DSM 24323</strain>
    </source>
</reference>
<dbReference type="AlphaFoldDB" id="A0A4R7J3N8"/>
<evidence type="ECO:0000313" key="4">
    <source>
        <dbReference type="Proteomes" id="UP000295371"/>
    </source>
</evidence>
<dbReference type="PANTHER" id="PTHR48081">
    <property type="entry name" value="AB HYDROLASE SUPERFAMILY PROTEIN C4A8.06C"/>
    <property type="match status" value="1"/>
</dbReference>
<dbReference type="InterPro" id="IPR013094">
    <property type="entry name" value="AB_hydrolase_3"/>
</dbReference>
<dbReference type="Pfam" id="PF07859">
    <property type="entry name" value="Abhydrolase_3"/>
    <property type="match status" value="1"/>
</dbReference>
<organism evidence="3 4">
    <name type="scientific">Naumannella halotolerans</name>
    <dbReference type="NCBI Taxonomy" id="993414"/>
    <lineage>
        <taxon>Bacteria</taxon>
        <taxon>Bacillati</taxon>
        <taxon>Actinomycetota</taxon>
        <taxon>Actinomycetes</taxon>
        <taxon>Propionibacteriales</taxon>
        <taxon>Propionibacteriaceae</taxon>
        <taxon>Naumannella</taxon>
    </lineage>
</organism>
<evidence type="ECO:0000259" key="2">
    <source>
        <dbReference type="Pfam" id="PF07859"/>
    </source>
</evidence>
<dbReference type="Gene3D" id="3.40.50.1820">
    <property type="entry name" value="alpha/beta hydrolase"/>
    <property type="match status" value="1"/>
</dbReference>
<evidence type="ECO:0000256" key="1">
    <source>
        <dbReference type="ARBA" id="ARBA00022801"/>
    </source>
</evidence>